<keyword evidence="5" id="KW-0812">Transmembrane</keyword>
<dbReference type="Pfam" id="PF00691">
    <property type="entry name" value="OmpA"/>
    <property type="match status" value="1"/>
</dbReference>
<name>A0A1E7Z8Y6_9ALTE</name>
<keyword evidence="5" id="KW-1133">Transmembrane helix</keyword>
<evidence type="ECO:0000313" key="9">
    <source>
        <dbReference type="Proteomes" id="UP000175691"/>
    </source>
</evidence>
<reference evidence="8 9" key="1">
    <citation type="submission" date="2016-08" db="EMBL/GenBank/DDBJ databases">
        <authorList>
            <person name="Seilhamer J.J."/>
        </authorList>
    </citation>
    <scope>NUCLEOTIDE SEQUENCE [LARGE SCALE GENOMIC DNA]</scope>
    <source>
        <strain evidence="8 9">KCTC 42603</strain>
    </source>
</reference>
<dbReference type="GO" id="GO:0009279">
    <property type="term" value="C:cell outer membrane"/>
    <property type="evidence" value="ECO:0007669"/>
    <property type="project" value="UniProtKB-SubCell"/>
</dbReference>
<evidence type="ECO:0000256" key="4">
    <source>
        <dbReference type="PROSITE-ProRule" id="PRU00473"/>
    </source>
</evidence>
<dbReference type="PANTHER" id="PTHR30329">
    <property type="entry name" value="STATOR ELEMENT OF FLAGELLAR MOTOR COMPLEX"/>
    <property type="match status" value="1"/>
</dbReference>
<dbReference type="CDD" id="cd07185">
    <property type="entry name" value="OmpA_C-like"/>
    <property type="match status" value="1"/>
</dbReference>
<keyword evidence="2 4" id="KW-0472">Membrane</keyword>
<evidence type="ECO:0000256" key="3">
    <source>
        <dbReference type="ARBA" id="ARBA00023237"/>
    </source>
</evidence>
<evidence type="ECO:0000256" key="1">
    <source>
        <dbReference type="ARBA" id="ARBA00004442"/>
    </source>
</evidence>
<feature type="signal peptide" evidence="6">
    <location>
        <begin position="1"/>
        <end position="23"/>
    </location>
</feature>
<dbReference type="STRING" id="1656094.BFC18_15300"/>
<dbReference type="InterPro" id="IPR006665">
    <property type="entry name" value="OmpA-like"/>
</dbReference>
<feature type="transmembrane region" description="Helical" evidence="5">
    <location>
        <begin position="33"/>
        <end position="60"/>
    </location>
</feature>
<dbReference type="SUPFAM" id="SSF103088">
    <property type="entry name" value="OmpA-like"/>
    <property type="match status" value="1"/>
</dbReference>
<gene>
    <name evidence="8" type="ORF">BFC18_15300</name>
</gene>
<keyword evidence="6" id="KW-0732">Signal</keyword>
<dbReference type="PANTHER" id="PTHR30329:SF21">
    <property type="entry name" value="LIPOPROTEIN YIAD-RELATED"/>
    <property type="match status" value="1"/>
</dbReference>
<accession>A0A1E7Z8Y6</accession>
<comment type="subcellular location">
    <subcellularLocation>
        <location evidence="1">Cell outer membrane</location>
    </subcellularLocation>
</comment>
<comment type="caution">
    <text evidence="8">The sequence shown here is derived from an EMBL/GenBank/DDBJ whole genome shotgun (WGS) entry which is preliminary data.</text>
</comment>
<feature type="chain" id="PRO_5009209503" description="OmpA-like domain-containing protein" evidence="6">
    <location>
        <begin position="24"/>
        <end position="242"/>
    </location>
</feature>
<dbReference type="InterPro" id="IPR022511">
    <property type="entry name" value="PdsO"/>
</dbReference>
<keyword evidence="3" id="KW-0998">Cell outer membrane</keyword>
<protein>
    <recommendedName>
        <fullName evidence="7">OmpA-like domain-containing protein</fullName>
    </recommendedName>
</protein>
<dbReference type="InterPro" id="IPR036737">
    <property type="entry name" value="OmpA-like_sf"/>
</dbReference>
<dbReference type="PRINTS" id="PR01021">
    <property type="entry name" value="OMPADOMAIN"/>
</dbReference>
<evidence type="ECO:0000259" key="7">
    <source>
        <dbReference type="PROSITE" id="PS51123"/>
    </source>
</evidence>
<keyword evidence="9" id="KW-1185">Reference proteome</keyword>
<organism evidence="8 9">
    <name type="scientific">Alteromonas confluentis</name>
    <dbReference type="NCBI Taxonomy" id="1656094"/>
    <lineage>
        <taxon>Bacteria</taxon>
        <taxon>Pseudomonadati</taxon>
        <taxon>Pseudomonadota</taxon>
        <taxon>Gammaproteobacteria</taxon>
        <taxon>Alteromonadales</taxon>
        <taxon>Alteromonadaceae</taxon>
        <taxon>Alteromonas/Salinimonas group</taxon>
        <taxon>Alteromonas</taxon>
    </lineage>
</organism>
<dbReference type="AlphaFoldDB" id="A0A1E7Z8Y6"/>
<feature type="domain" description="OmpA-like" evidence="7">
    <location>
        <begin position="120"/>
        <end position="235"/>
    </location>
</feature>
<sequence>MNMAKKTLIAAATALCLNPVAMAKDYEQEKSKNAAIGLGTGMVVGAVIAGPIGAGVAGILGAMIGENKAATEALTDSREELAASQAALTASQKELFAVRDSLNELQQQATITHVGLTSFPNEQVMAMESAIQFKTGSENIEALYTEQLDLIAKALRSHKGLAVRLTGYADYRGDSDFNQLLSEQRANAVKTALTERGVSSEQISLLAVGEAGSTSNSPESTFFDRKVVMQIMPDENGMTAQR</sequence>
<proteinExistence type="predicted"/>
<dbReference type="PROSITE" id="PS51123">
    <property type="entry name" value="OMPA_2"/>
    <property type="match status" value="1"/>
</dbReference>
<dbReference type="Gene3D" id="3.30.1330.60">
    <property type="entry name" value="OmpA-like domain"/>
    <property type="match status" value="1"/>
</dbReference>
<dbReference type="Proteomes" id="UP000175691">
    <property type="component" value="Unassembled WGS sequence"/>
</dbReference>
<evidence type="ECO:0000256" key="2">
    <source>
        <dbReference type="ARBA" id="ARBA00023136"/>
    </source>
</evidence>
<evidence type="ECO:0000256" key="6">
    <source>
        <dbReference type="SAM" id="SignalP"/>
    </source>
</evidence>
<evidence type="ECO:0000313" key="8">
    <source>
        <dbReference type="EMBL" id="OFC69947.1"/>
    </source>
</evidence>
<dbReference type="InterPro" id="IPR050330">
    <property type="entry name" value="Bact_OuterMem_StrucFunc"/>
</dbReference>
<dbReference type="InterPro" id="IPR006664">
    <property type="entry name" value="OMP_bac"/>
</dbReference>
<dbReference type="NCBIfam" id="TIGR03789">
    <property type="entry name" value="pdsO"/>
    <property type="match status" value="1"/>
</dbReference>
<dbReference type="EMBL" id="MDHN01000032">
    <property type="protein sequence ID" value="OFC69947.1"/>
    <property type="molecule type" value="Genomic_DNA"/>
</dbReference>
<evidence type="ECO:0000256" key="5">
    <source>
        <dbReference type="SAM" id="Phobius"/>
    </source>
</evidence>